<keyword evidence="6 9" id="KW-1133">Transmembrane helix</keyword>
<feature type="transmembrane region" description="Helical" evidence="9">
    <location>
        <begin position="252"/>
        <end position="271"/>
    </location>
</feature>
<evidence type="ECO:0000313" key="14">
    <source>
        <dbReference type="Proteomes" id="UP000254134"/>
    </source>
</evidence>
<keyword evidence="8 9" id="KW-0472">Membrane</keyword>
<dbReference type="GO" id="GO:0006825">
    <property type="term" value="P:copper ion transport"/>
    <property type="evidence" value="ECO:0007669"/>
    <property type="project" value="InterPro"/>
</dbReference>
<gene>
    <name evidence="13" type="ORF">Gocc_0516</name>
</gene>
<dbReference type="PANTHER" id="PTHR34820:SF4">
    <property type="entry name" value="INNER MEMBRANE PROTEIN YEBZ"/>
    <property type="match status" value="1"/>
</dbReference>
<dbReference type="InterPro" id="IPR014755">
    <property type="entry name" value="Cu-Rt/internalin_Ig-like"/>
</dbReference>
<dbReference type="GO" id="GO:0005886">
    <property type="term" value="C:plasma membrane"/>
    <property type="evidence" value="ECO:0007669"/>
    <property type="project" value="UniProtKB-SubCell"/>
</dbReference>
<dbReference type="RefSeq" id="WP_114794948.1">
    <property type="nucleotide sequence ID" value="NZ_QQZY01000001.1"/>
</dbReference>
<reference evidence="13 14" key="1">
    <citation type="submission" date="2018-07" db="EMBL/GenBank/DDBJ databases">
        <title>High-quality-draft genome sequence of Gaiella occulta.</title>
        <authorList>
            <person name="Severino R."/>
            <person name="Froufe H.J.C."/>
            <person name="Rainey F.A."/>
            <person name="Barroso C."/>
            <person name="Albuquerque L."/>
            <person name="Lobo-Da-Cunha A."/>
            <person name="Da Costa M.S."/>
            <person name="Egas C."/>
        </authorList>
    </citation>
    <scope>NUCLEOTIDE SEQUENCE [LARGE SCALE GENOMIC DNA]</scope>
    <source>
        <strain evidence="13 14">F2-233</strain>
    </source>
</reference>
<keyword evidence="2" id="KW-1003">Cell membrane</keyword>
<feature type="chain" id="PRO_5038623351" evidence="10">
    <location>
        <begin position="27"/>
        <end position="439"/>
    </location>
</feature>
<proteinExistence type="predicted"/>
<reference evidence="14" key="2">
    <citation type="journal article" date="2019" name="MicrobiologyOpen">
        <title>High-quality draft genome sequence of Gaiella occulta isolated from a 150 meter deep mineral water borehole and comparison with the genome sequences of other deep-branching lineages of the phylum Actinobacteria.</title>
        <authorList>
            <person name="Severino R."/>
            <person name="Froufe H.J.C."/>
            <person name="Barroso C."/>
            <person name="Albuquerque L."/>
            <person name="Lobo-da-Cunha A."/>
            <person name="da Costa M.S."/>
            <person name="Egas C."/>
        </authorList>
    </citation>
    <scope>NUCLEOTIDE SEQUENCE [LARGE SCALE GENOMIC DNA]</scope>
    <source>
        <strain evidence="14">F2-233</strain>
    </source>
</reference>
<feature type="signal peptide" evidence="10">
    <location>
        <begin position="1"/>
        <end position="26"/>
    </location>
</feature>
<evidence type="ECO:0000256" key="3">
    <source>
        <dbReference type="ARBA" id="ARBA00022692"/>
    </source>
</evidence>
<evidence type="ECO:0000256" key="10">
    <source>
        <dbReference type="SAM" id="SignalP"/>
    </source>
</evidence>
<name>A0A7M2Z180_9ACTN</name>
<comment type="caution">
    <text evidence="13">The sequence shown here is derived from an EMBL/GenBank/DDBJ whole genome shotgun (WGS) entry which is preliminary data.</text>
</comment>
<evidence type="ECO:0000313" key="13">
    <source>
        <dbReference type="EMBL" id="RDI76097.1"/>
    </source>
</evidence>
<keyword evidence="7" id="KW-0186">Copper</keyword>
<dbReference type="Pfam" id="PF05425">
    <property type="entry name" value="CopD"/>
    <property type="match status" value="1"/>
</dbReference>
<dbReference type="Pfam" id="PF04234">
    <property type="entry name" value="CopC"/>
    <property type="match status" value="1"/>
</dbReference>
<dbReference type="InterPro" id="IPR007348">
    <property type="entry name" value="CopC_dom"/>
</dbReference>
<comment type="subcellular location">
    <subcellularLocation>
        <location evidence="1">Cell membrane</location>
        <topology evidence="1">Multi-pass membrane protein</topology>
    </subcellularLocation>
</comment>
<evidence type="ECO:0000256" key="7">
    <source>
        <dbReference type="ARBA" id="ARBA00023008"/>
    </source>
</evidence>
<feature type="transmembrane region" description="Helical" evidence="9">
    <location>
        <begin position="356"/>
        <end position="377"/>
    </location>
</feature>
<protein>
    <submittedName>
        <fullName evidence="13">CopC domain</fullName>
    </submittedName>
</protein>
<evidence type="ECO:0000256" key="9">
    <source>
        <dbReference type="SAM" id="Phobius"/>
    </source>
</evidence>
<accession>A0A7M2Z180</accession>
<dbReference type="InterPro" id="IPR032694">
    <property type="entry name" value="CopC/D"/>
</dbReference>
<dbReference type="InterPro" id="IPR008457">
    <property type="entry name" value="Cu-R_CopD_dom"/>
</dbReference>
<dbReference type="Proteomes" id="UP000254134">
    <property type="component" value="Unassembled WGS sequence"/>
</dbReference>
<evidence type="ECO:0000256" key="2">
    <source>
        <dbReference type="ARBA" id="ARBA00022475"/>
    </source>
</evidence>
<keyword evidence="14" id="KW-1185">Reference proteome</keyword>
<organism evidence="13 14">
    <name type="scientific">Gaiella occulta</name>
    <dbReference type="NCBI Taxonomy" id="1002870"/>
    <lineage>
        <taxon>Bacteria</taxon>
        <taxon>Bacillati</taxon>
        <taxon>Actinomycetota</taxon>
        <taxon>Thermoleophilia</taxon>
        <taxon>Gaiellales</taxon>
        <taxon>Gaiellaceae</taxon>
        <taxon>Gaiella</taxon>
    </lineage>
</organism>
<dbReference type="PANTHER" id="PTHR34820">
    <property type="entry name" value="INNER MEMBRANE PROTEIN YEBZ"/>
    <property type="match status" value="1"/>
</dbReference>
<keyword evidence="4" id="KW-0479">Metal-binding</keyword>
<evidence type="ECO:0000259" key="11">
    <source>
        <dbReference type="Pfam" id="PF04234"/>
    </source>
</evidence>
<feature type="transmembrane region" description="Helical" evidence="9">
    <location>
        <begin position="223"/>
        <end position="245"/>
    </location>
</feature>
<dbReference type="GO" id="GO:0005507">
    <property type="term" value="F:copper ion binding"/>
    <property type="evidence" value="ECO:0007669"/>
    <property type="project" value="InterPro"/>
</dbReference>
<evidence type="ECO:0000256" key="1">
    <source>
        <dbReference type="ARBA" id="ARBA00004651"/>
    </source>
</evidence>
<keyword evidence="3 9" id="KW-0812">Transmembrane</keyword>
<feature type="transmembrane region" description="Helical" evidence="9">
    <location>
        <begin position="143"/>
        <end position="163"/>
    </location>
</feature>
<dbReference type="EMBL" id="QQZY01000001">
    <property type="protein sequence ID" value="RDI76097.1"/>
    <property type="molecule type" value="Genomic_DNA"/>
</dbReference>
<evidence type="ECO:0000256" key="6">
    <source>
        <dbReference type="ARBA" id="ARBA00022989"/>
    </source>
</evidence>
<evidence type="ECO:0000259" key="12">
    <source>
        <dbReference type="Pfam" id="PF05425"/>
    </source>
</evidence>
<sequence length="439" mass="46092">MRRPSALAALAALAVLAAPASASAHATLKSSVPGVQARVDRAPAAVALTFNESVTITPRAIEVFAADGRQLAGTSTLFDRGKLVRIALRPLARGTYTVRWRATGSDGHTTAGVFNFGVGVEPPPPSQAVGAVGPSWRDDAARWGYLGALSLLVGLLGFRLLVLREPLPAALANRLSLLSVIGAFAAVDIGIAAFVIRASNALQLPFVDLLFGDLSPFATKTRFGLAFVVTTMGFGAVAALVLLFWIFDWSRLLWPAFVAGALFASGVSLSGHQATEPNATWLTQFADWLHLLAATLWIGGLVGLIACVWPLAPELRARAFLRFSRLATVLVAVLVLAGTYLAVIRLPQLSDLWSTSYGLVLLLKLAIVLVALGWGAAHHFLVRPRLEHGEPAPGGLRRSLAGESTVALLVLLVAAVLANQQPPPSGPPAPVLSASTLPR</sequence>
<feature type="domain" description="CopC" evidence="11">
    <location>
        <begin position="25"/>
        <end position="118"/>
    </location>
</feature>
<evidence type="ECO:0000256" key="4">
    <source>
        <dbReference type="ARBA" id="ARBA00022723"/>
    </source>
</evidence>
<dbReference type="GO" id="GO:0042597">
    <property type="term" value="C:periplasmic space"/>
    <property type="evidence" value="ECO:0007669"/>
    <property type="project" value="InterPro"/>
</dbReference>
<dbReference type="Gene3D" id="2.60.40.1220">
    <property type="match status" value="1"/>
</dbReference>
<feature type="domain" description="Copper resistance protein D" evidence="12">
    <location>
        <begin position="318"/>
        <end position="417"/>
    </location>
</feature>
<dbReference type="SUPFAM" id="SSF81296">
    <property type="entry name" value="E set domains"/>
    <property type="match status" value="1"/>
</dbReference>
<keyword evidence="5 10" id="KW-0732">Signal</keyword>
<evidence type="ECO:0000256" key="8">
    <source>
        <dbReference type="ARBA" id="ARBA00023136"/>
    </source>
</evidence>
<dbReference type="AlphaFoldDB" id="A0A7M2Z180"/>
<feature type="transmembrane region" description="Helical" evidence="9">
    <location>
        <begin position="291"/>
        <end position="311"/>
    </location>
</feature>
<dbReference type="OrthoDB" id="3681441at2"/>
<dbReference type="GO" id="GO:0046688">
    <property type="term" value="P:response to copper ion"/>
    <property type="evidence" value="ECO:0007669"/>
    <property type="project" value="InterPro"/>
</dbReference>
<evidence type="ECO:0000256" key="5">
    <source>
        <dbReference type="ARBA" id="ARBA00022729"/>
    </source>
</evidence>
<dbReference type="InterPro" id="IPR014756">
    <property type="entry name" value="Ig_E-set"/>
</dbReference>
<feature type="transmembrane region" description="Helical" evidence="9">
    <location>
        <begin position="175"/>
        <end position="196"/>
    </location>
</feature>
<feature type="transmembrane region" description="Helical" evidence="9">
    <location>
        <begin position="323"/>
        <end position="344"/>
    </location>
</feature>